<sequence length="218" mass="24287">MPLLLQAELEEVVSTVAQRLDSLQVDYAVMGGAAVCIMAPSPLRATEDVDLVIHVDHRSITAELLTRKLLTSFPSDFGPVSQFGHVIPGYKLRLPGGGERLVELEVFDQVAWPHRPQYDLETATRATKTINGYPVKLFSTEWTIREKILSHYQRHGAKQAVDIQDVISLLPYGVPGTPELNFDNNQKLQSALTAMLKIRPNLRSDLSEIIKCRAIFGN</sequence>
<proteinExistence type="predicted"/>
<dbReference type="Proteomes" id="UP001154252">
    <property type="component" value="Unassembled WGS sequence"/>
</dbReference>
<accession>A0A9W4KIJ0</accession>
<gene>
    <name evidence="1" type="ORF">PEGY_LOCUS9700</name>
</gene>
<evidence type="ECO:0000313" key="2">
    <source>
        <dbReference type="Proteomes" id="UP001154252"/>
    </source>
</evidence>
<reference evidence="1" key="1">
    <citation type="submission" date="2021-07" db="EMBL/GenBank/DDBJ databases">
        <authorList>
            <person name="Branca A.L. A."/>
        </authorList>
    </citation>
    <scope>NUCLEOTIDE SEQUENCE</scope>
</reference>
<protein>
    <submittedName>
        <fullName evidence="1">Uncharacterized protein</fullName>
    </submittedName>
</protein>
<name>A0A9W4KIJ0_9EURO</name>
<dbReference type="InterPro" id="IPR043519">
    <property type="entry name" value="NT_sf"/>
</dbReference>
<dbReference type="SUPFAM" id="SSF81301">
    <property type="entry name" value="Nucleotidyltransferase"/>
    <property type="match status" value="1"/>
</dbReference>
<comment type="caution">
    <text evidence="1">The sequence shown here is derived from an EMBL/GenBank/DDBJ whole genome shotgun (WGS) entry which is preliminary data.</text>
</comment>
<evidence type="ECO:0000313" key="1">
    <source>
        <dbReference type="EMBL" id="CAG8908915.1"/>
    </source>
</evidence>
<dbReference type="EMBL" id="CAJVRC010000897">
    <property type="protein sequence ID" value="CAG8908915.1"/>
    <property type="molecule type" value="Genomic_DNA"/>
</dbReference>
<keyword evidence="2" id="KW-1185">Reference proteome</keyword>
<organism evidence="1 2">
    <name type="scientific">Penicillium egyptiacum</name>
    <dbReference type="NCBI Taxonomy" id="1303716"/>
    <lineage>
        <taxon>Eukaryota</taxon>
        <taxon>Fungi</taxon>
        <taxon>Dikarya</taxon>
        <taxon>Ascomycota</taxon>
        <taxon>Pezizomycotina</taxon>
        <taxon>Eurotiomycetes</taxon>
        <taxon>Eurotiomycetidae</taxon>
        <taxon>Eurotiales</taxon>
        <taxon>Aspergillaceae</taxon>
        <taxon>Penicillium</taxon>
    </lineage>
</organism>
<dbReference type="Gene3D" id="3.30.460.40">
    <property type="match status" value="1"/>
</dbReference>
<dbReference type="OrthoDB" id="5419802at2759"/>
<dbReference type="AlphaFoldDB" id="A0A9W4KIJ0"/>